<evidence type="ECO:0000256" key="10">
    <source>
        <dbReference type="ARBA" id="ARBA00023136"/>
    </source>
</evidence>
<keyword evidence="7" id="KW-0378">Hydrolase</keyword>
<dbReference type="STRING" id="418985.A0A1V9WZK8"/>
<evidence type="ECO:0000256" key="4">
    <source>
        <dbReference type="ARBA" id="ARBA00013039"/>
    </source>
</evidence>
<accession>A0A1V9WZK8</accession>
<dbReference type="AlphaFoldDB" id="A0A1V9WZK8"/>
<dbReference type="GO" id="GO:0004252">
    <property type="term" value="F:serine-type endopeptidase activity"/>
    <property type="evidence" value="ECO:0007669"/>
    <property type="project" value="InterPro"/>
</dbReference>
<dbReference type="OrthoDB" id="418595at2759"/>
<organism evidence="13 14">
    <name type="scientific">Tropilaelaps mercedesae</name>
    <dbReference type="NCBI Taxonomy" id="418985"/>
    <lineage>
        <taxon>Eukaryota</taxon>
        <taxon>Metazoa</taxon>
        <taxon>Ecdysozoa</taxon>
        <taxon>Arthropoda</taxon>
        <taxon>Chelicerata</taxon>
        <taxon>Arachnida</taxon>
        <taxon>Acari</taxon>
        <taxon>Parasitiformes</taxon>
        <taxon>Mesostigmata</taxon>
        <taxon>Gamasina</taxon>
        <taxon>Dermanyssoidea</taxon>
        <taxon>Laelapidae</taxon>
        <taxon>Tropilaelaps</taxon>
    </lineage>
</organism>
<evidence type="ECO:0000256" key="8">
    <source>
        <dbReference type="ARBA" id="ARBA00022825"/>
    </source>
</evidence>
<keyword evidence="5" id="KW-0645">Protease</keyword>
<evidence type="ECO:0000256" key="5">
    <source>
        <dbReference type="ARBA" id="ARBA00022670"/>
    </source>
</evidence>
<keyword evidence="9 11" id="KW-1133">Transmembrane helix</keyword>
<evidence type="ECO:0000313" key="14">
    <source>
        <dbReference type="Proteomes" id="UP000192247"/>
    </source>
</evidence>
<evidence type="ECO:0000256" key="7">
    <source>
        <dbReference type="ARBA" id="ARBA00022801"/>
    </source>
</evidence>
<evidence type="ECO:0000256" key="1">
    <source>
        <dbReference type="ARBA" id="ARBA00000156"/>
    </source>
</evidence>
<gene>
    <name evidence="13" type="ORF">BIW11_13951</name>
</gene>
<feature type="domain" description="Peptidase S54 rhomboid" evidence="12">
    <location>
        <begin position="141"/>
        <end position="286"/>
    </location>
</feature>
<name>A0A1V9WZK8_9ACAR</name>
<dbReference type="PANTHER" id="PTHR45840:SF2">
    <property type="entry name" value="PROTEIN RHOMBOID-RELATED"/>
    <property type="match status" value="1"/>
</dbReference>
<dbReference type="InterPro" id="IPR035952">
    <property type="entry name" value="Rhomboid-like_sf"/>
</dbReference>
<dbReference type="EC" id="3.4.21.105" evidence="4"/>
<evidence type="ECO:0000259" key="12">
    <source>
        <dbReference type="Pfam" id="PF01694"/>
    </source>
</evidence>
<evidence type="ECO:0000256" key="11">
    <source>
        <dbReference type="SAM" id="Phobius"/>
    </source>
</evidence>
<feature type="transmembrane region" description="Helical" evidence="11">
    <location>
        <begin position="150"/>
        <end position="171"/>
    </location>
</feature>
<dbReference type="PANTHER" id="PTHR45840">
    <property type="entry name" value="RHOMBOID-RELATED PROTEIN"/>
    <property type="match status" value="1"/>
</dbReference>
<dbReference type="Pfam" id="PF01694">
    <property type="entry name" value="Rhomboid"/>
    <property type="match status" value="1"/>
</dbReference>
<keyword evidence="6 11" id="KW-0812">Transmembrane</keyword>
<dbReference type="GO" id="GO:0016020">
    <property type="term" value="C:membrane"/>
    <property type="evidence" value="ECO:0007669"/>
    <property type="project" value="UniProtKB-SubCell"/>
</dbReference>
<dbReference type="EMBL" id="MNPL01031247">
    <property type="protein sequence ID" value="OQR66745.1"/>
    <property type="molecule type" value="Genomic_DNA"/>
</dbReference>
<feature type="transmembrane region" description="Helical" evidence="11">
    <location>
        <begin position="92"/>
        <end position="113"/>
    </location>
</feature>
<feature type="transmembrane region" description="Helical" evidence="11">
    <location>
        <begin position="265"/>
        <end position="285"/>
    </location>
</feature>
<evidence type="ECO:0000256" key="9">
    <source>
        <dbReference type="ARBA" id="ARBA00022989"/>
    </source>
</evidence>
<dbReference type="GO" id="GO:0006508">
    <property type="term" value="P:proteolysis"/>
    <property type="evidence" value="ECO:0007669"/>
    <property type="project" value="UniProtKB-KW"/>
</dbReference>
<reference evidence="13 14" key="1">
    <citation type="journal article" date="2017" name="Gigascience">
        <title>Draft genome of the honey bee ectoparasitic mite, Tropilaelaps mercedesae, is shaped by the parasitic life history.</title>
        <authorList>
            <person name="Dong X."/>
            <person name="Armstrong S.D."/>
            <person name="Xia D."/>
            <person name="Makepeace B.L."/>
            <person name="Darby A.C."/>
            <person name="Kadowaki T."/>
        </authorList>
    </citation>
    <scope>NUCLEOTIDE SEQUENCE [LARGE SCALE GENOMIC DNA]</scope>
    <source>
        <strain evidence="13">Wuxi-XJTLU</strain>
    </source>
</reference>
<dbReference type="InterPro" id="IPR022764">
    <property type="entry name" value="Peptidase_S54_rhomboid_dom"/>
</dbReference>
<feature type="transmembrane region" description="Helical" evidence="11">
    <location>
        <begin position="234"/>
        <end position="253"/>
    </location>
</feature>
<evidence type="ECO:0000256" key="6">
    <source>
        <dbReference type="ARBA" id="ARBA00022692"/>
    </source>
</evidence>
<protein>
    <recommendedName>
        <fullName evidence="4">rhomboid protease</fullName>
        <ecNumber evidence="4">3.4.21.105</ecNumber>
    </recommendedName>
</protein>
<dbReference type="InParanoid" id="A0A1V9WZK8"/>
<keyword evidence="10 11" id="KW-0472">Membrane</keyword>
<comment type="similarity">
    <text evidence="3">Belongs to the peptidase S54 family.</text>
</comment>
<dbReference type="Gene3D" id="1.20.1540.10">
    <property type="entry name" value="Rhomboid-like"/>
    <property type="match status" value="1"/>
</dbReference>
<feature type="transmembrane region" description="Helical" evidence="11">
    <location>
        <begin position="297"/>
        <end position="319"/>
    </location>
</feature>
<feature type="transmembrane region" description="Helical" evidence="11">
    <location>
        <begin position="178"/>
        <end position="198"/>
    </location>
</feature>
<feature type="transmembrane region" description="Helical" evidence="11">
    <location>
        <begin position="204"/>
        <end position="227"/>
    </location>
</feature>
<sequence length="329" mass="37010">MMQFAVKYRNYPRFCTLVKFAASTVYCLCHDMMQRSSPLHFDSQLDLMVLEAYGGGGIFCLTADRLPGTPDSDVTSNRRATFVRSYIEEYSCVPPPLFIIIISIIQVTVYVYYSMEMNEWSANGPTPIKSPLIYNPHRRYEAWRFLSYQFIHIGLYHILFNILMQLILGVPLEMVHKWYRVGVVYSVGVIAGSLGSSLSDPRTYLAGASGGVYALIAAHLATVVLNYAEMDYGWLRLLILSVFGVTDFSVAVYERYSRPGGGTPISYSAHLAGAFVGLTLGVVVLRNLVVTRCERVLRWISFCFCLAFFIVAVGVNVLATDYYPVQKYN</sequence>
<dbReference type="InterPro" id="IPR051739">
    <property type="entry name" value="Rhomboid_IM_Serine_Proteases"/>
</dbReference>
<evidence type="ECO:0000256" key="2">
    <source>
        <dbReference type="ARBA" id="ARBA00004141"/>
    </source>
</evidence>
<comment type="subcellular location">
    <subcellularLocation>
        <location evidence="2">Membrane</location>
        <topology evidence="2">Multi-pass membrane protein</topology>
    </subcellularLocation>
</comment>
<comment type="caution">
    <text evidence="13">The sequence shown here is derived from an EMBL/GenBank/DDBJ whole genome shotgun (WGS) entry which is preliminary data.</text>
</comment>
<keyword evidence="14" id="KW-1185">Reference proteome</keyword>
<keyword evidence="8" id="KW-0720">Serine protease</keyword>
<dbReference type="SUPFAM" id="SSF144091">
    <property type="entry name" value="Rhomboid-like"/>
    <property type="match status" value="1"/>
</dbReference>
<dbReference type="FunFam" id="1.20.1540.10:FF:000007">
    <property type="entry name" value="Rhomboid like 2"/>
    <property type="match status" value="1"/>
</dbReference>
<comment type="catalytic activity">
    <reaction evidence="1">
        <text>Cleaves type-1 transmembrane domains using a catalytic dyad composed of serine and histidine that are contributed by different transmembrane domains.</text>
        <dbReference type="EC" id="3.4.21.105"/>
    </reaction>
</comment>
<dbReference type="FunCoup" id="A0A1V9WZK8">
    <property type="interactions" value="170"/>
</dbReference>
<dbReference type="Proteomes" id="UP000192247">
    <property type="component" value="Unassembled WGS sequence"/>
</dbReference>
<evidence type="ECO:0000313" key="13">
    <source>
        <dbReference type="EMBL" id="OQR66745.1"/>
    </source>
</evidence>
<evidence type="ECO:0000256" key="3">
    <source>
        <dbReference type="ARBA" id="ARBA00009045"/>
    </source>
</evidence>
<proteinExistence type="inferred from homology"/>